<sequence>MLLVFGDDRTKEYLLSFSCPSNRDVESFLHLKAIRFEQADATRTYLILDVEGFILAYFSLTFKEISTKNLAISKTKIKKLNGISKNAASLKVYLIGQIAKNHSLSKNPIKLKDILFHINITIEKAQELIGGRVTILECQNKSKLIALYEKNGLEKLPTKGDNNALITMLFSN</sequence>
<evidence type="ECO:0000313" key="2">
    <source>
        <dbReference type="Proteomes" id="UP000036277"/>
    </source>
</evidence>
<comment type="caution">
    <text evidence="1">The sequence shown here is derived from an EMBL/GenBank/DDBJ whole genome shotgun (WGS) entry which is preliminary data.</text>
</comment>
<accession>A0A0J5FUL4</accession>
<gene>
    <name evidence="1" type="ORF">AB204_08080</name>
</gene>
<dbReference type="PATRIC" id="fig|880157.4.peg.1708"/>
<protein>
    <submittedName>
        <fullName evidence="1">Acetyltransferase</fullName>
    </submittedName>
</protein>
<keyword evidence="1" id="KW-0808">Transferase</keyword>
<dbReference type="GO" id="GO:0016740">
    <property type="term" value="F:transferase activity"/>
    <property type="evidence" value="ECO:0007669"/>
    <property type="project" value="UniProtKB-KW"/>
</dbReference>
<proteinExistence type="predicted"/>
<dbReference type="Gene3D" id="3.40.630.30">
    <property type="match status" value="1"/>
</dbReference>
<evidence type="ECO:0000313" key="1">
    <source>
        <dbReference type="EMBL" id="KMJ45612.1"/>
    </source>
</evidence>
<keyword evidence="2" id="KW-1185">Reference proteome</keyword>
<dbReference type="STRING" id="880157.AB204_08080"/>
<dbReference type="Proteomes" id="UP000036277">
    <property type="component" value="Unassembled WGS sequence"/>
</dbReference>
<dbReference type="EMBL" id="LFCV01000046">
    <property type="protein sequence ID" value="KMJ45612.1"/>
    <property type="molecule type" value="Genomic_DNA"/>
</dbReference>
<reference evidence="1 2" key="1">
    <citation type="submission" date="2015-06" db="EMBL/GenBank/DDBJ databases">
        <title>Draft Whole-Genome Sequence of the Entomopathogenic Bacterium Xenorhabdus khoisanae.</title>
        <authorList>
            <person name="Naidoo S."/>
            <person name="Featherston J."/>
            <person name="Gray V.M."/>
        </authorList>
    </citation>
    <scope>NUCLEOTIDE SEQUENCE [LARGE SCALE GENOMIC DNA]</scope>
    <source>
        <strain evidence="1 2">MCB</strain>
    </source>
</reference>
<organism evidence="1 2">
    <name type="scientific">Xenorhabdus khoisanae</name>
    <dbReference type="NCBI Taxonomy" id="880157"/>
    <lineage>
        <taxon>Bacteria</taxon>
        <taxon>Pseudomonadati</taxon>
        <taxon>Pseudomonadota</taxon>
        <taxon>Gammaproteobacteria</taxon>
        <taxon>Enterobacterales</taxon>
        <taxon>Morganellaceae</taxon>
        <taxon>Xenorhabdus</taxon>
    </lineage>
</organism>
<name>A0A0J5FUL4_9GAMM</name>
<dbReference type="AlphaFoldDB" id="A0A0J5FUL4"/>